<dbReference type="PANTHER" id="PTHR30308:SF2">
    <property type="entry name" value="SSRA-BINDING PROTEIN"/>
    <property type="match status" value="1"/>
</dbReference>
<keyword evidence="2 3" id="KW-0694">RNA-binding</keyword>
<organism evidence="4 5">
    <name type="scientific">candidate division WS6 bacterium OLB20</name>
    <dbReference type="NCBI Taxonomy" id="1617426"/>
    <lineage>
        <taxon>Bacteria</taxon>
        <taxon>Candidatus Dojkabacteria</taxon>
    </lineage>
</organism>
<evidence type="ECO:0000256" key="1">
    <source>
        <dbReference type="ARBA" id="ARBA00022490"/>
    </source>
</evidence>
<evidence type="ECO:0000313" key="4">
    <source>
        <dbReference type="EMBL" id="KXK26765.1"/>
    </source>
</evidence>
<keyword evidence="1 3" id="KW-0963">Cytoplasm</keyword>
<comment type="similarity">
    <text evidence="3">Belongs to the SmpB family.</text>
</comment>
<sequence>MKTLVTNKKALFNYEQLATYDAGIVLEGWEVKSVKAGNVSLKESYITIRDSEAWLVGAHIAKWRGMANPDAGVETRDRKLLLHRSELDALMRGKNERGSTIVPVNMHTERNIVKLKLALARGKKLYDKRQALKEKETKRTIERDIKQFNLR</sequence>
<comment type="caution">
    <text evidence="4">The sequence shown here is derived from an EMBL/GenBank/DDBJ whole genome shotgun (WGS) entry which is preliminary data.</text>
</comment>
<evidence type="ECO:0000256" key="2">
    <source>
        <dbReference type="ARBA" id="ARBA00022884"/>
    </source>
</evidence>
<dbReference type="HAMAP" id="MF_00023">
    <property type="entry name" value="SmpB"/>
    <property type="match status" value="1"/>
</dbReference>
<dbReference type="AlphaFoldDB" id="A0A136LYQ0"/>
<accession>A0A136LYQ0</accession>
<dbReference type="Pfam" id="PF01668">
    <property type="entry name" value="SmpB"/>
    <property type="match status" value="1"/>
</dbReference>
<comment type="subcellular location">
    <subcellularLocation>
        <location evidence="3">Cytoplasm</location>
    </subcellularLocation>
    <text evidence="3">The tmRNA-SmpB complex associates with stalled 70S ribosomes.</text>
</comment>
<dbReference type="STRING" id="1617426.TR69_WS6001000786"/>
<evidence type="ECO:0000313" key="5">
    <source>
        <dbReference type="Proteomes" id="UP000070457"/>
    </source>
</evidence>
<dbReference type="EMBL" id="JYNZ01000003">
    <property type="protein sequence ID" value="KXK26765.1"/>
    <property type="molecule type" value="Genomic_DNA"/>
</dbReference>
<dbReference type="NCBIfam" id="NF003843">
    <property type="entry name" value="PRK05422.1"/>
    <property type="match status" value="1"/>
</dbReference>
<evidence type="ECO:0000256" key="3">
    <source>
        <dbReference type="HAMAP-Rule" id="MF_00023"/>
    </source>
</evidence>
<dbReference type="NCBIfam" id="TIGR00086">
    <property type="entry name" value="smpB"/>
    <property type="match status" value="1"/>
</dbReference>
<dbReference type="GO" id="GO:0003723">
    <property type="term" value="F:RNA binding"/>
    <property type="evidence" value="ECO:0007669"/>
    <property type="project" value="UniProtKB-UniRule"/>
</dbReference>
<dbReference type="InterPro" id="IPR023620">
    <property type="entry name" value="SmpB"/>
</dbReference>
<name>A0A136LYQ0_9BACT</name>
<dbReference type="InterPro" id="IPR020081">
    <property type="entry name" value="SsrA-bd_prot_CS"/>
</dbReference>
<dbReference type="PROSITE" id="PS01317">
    <property type="entry name" value="SSRP"/>
    <property type="match status" value="1"/>
</dbReference>
<dbReference type="Proteomes" id="UP000070457">
    <property type="component" value="Unassembled WGS sequence"/>
</dbReference>
<dbReference type="GO" id="GO:0070929">
    <property type="term" value="P:trans-translation"/>
    <property type="evidence" value="ECO:0007669"/>
    <property type="project" value="UniProtKB-UniRule"/>
</dbReference>
<dbReference type="SUPFAM" id="SSF74982">
    <property type="entry name" value="Small protein B (SmpB)"/>
    <property type="match status" value="1"/>
</dbReference>
<gene>
    <name evidence="3 4" type="primary">smpB</name>
    <name evidence="4" type="ORF">TR69_WS6001000786</name>
</gene>
<dbReference type="GO" id="GO:0070930">
    <property type="term" value="P:trans-translation-dependent protein tagging"/>
    <property type="evidence" value="ECO:0007669"/>
    <property type="project" value="TreeGrafter"/>
</dbReference>
<reference evidence="4 5" key="1">
    <citation type="submission" date="2015-02" db="EMBL/GenBank/DDBJ databases">
        <title>Improved understanding of the partial-nitritation anammox process through 23 genomes representing the majority of the microbial community.</title>
        <authorList>
            <person name="Speth D.R."/>
            <person name="In T Zandt M."/>
            <person name="Guerrero Cruz S."/>
            <person name="Jetten M.S."/>
            <person name="Dutilh B.E."/>
        </authorList>
    </citation>
    <scope>NUCLEOTIDE SEQUENCE [LARGE SCALE GENOMIC DNA]</scope>
    <source>
        <strain evidence="4">OLB20</strain>
    </source>
</reference>
<dbReference type="PANTHER" id="PTHR30308">
    <property type="entry name" value="TMRNA-BINDING COMPONENT OF TRANS-TRANSLATION TAGGING COMPLEX"/>
    <property type="match status" value="1"/>
</dbReference>
<dbReference type="InterPro" id="IPR000037">
    <property type="entry name" value="SsrA-bd_prot"/>
</dbReference>
<dbReference type="CDD" id="cd09294">
    <property type="entry name" value="SmpB"/>
    <property type="match status" value="1"/>
</dbReference>
<protein>
    <recommendedName>
        <fullName evidence="3">SsrA-binding protein</fullName>
    </recommendedName>
    <alternativeName>
        <fullName evidence="3">Small protein B</fullName>
    </alternativeName>
</protein>
<dbReference type="GO" id="GO:0005829">
    <property type="term" value="C:cytosol"/>
    <property type="evidence" value="ECO:0007669"/>
    <property type="project" value="TreeGrafter"/>
</dbReference>
<dbReference type="Gene3D" id="2.40.280.10">
    <property type="match status" value="1"/>
</dbReference>
<proteinExistence type="inferred from homology"/>
<comment type="function">
    <text evidence="3">Required for rescue of stalled ribosomes mediated by trans-translation. Binds to transfer-messenger RNA (tmRNA), required for stable association of tmRNA with ribosomes. tmRNA and SmpB together mimic tRNA shape, replacing the anticodon stem-loop with SmpB. tmRNA is encoded by the ssrA gene; the 2 termini fold to resemble tRNA(Ala) and it encodes a 'tag peptide', a short internal open reading frame. During trans-translation Ala-aminoacylated tmRNA acts like a tRNA, entering the A-site of stalled ribosomes, displacing the stalled mRNA. The ribosome then switches to translate the ORF on the tmRNA; the nascent peptide is terminated with the 'tag peptide' encoded by the tmRNA and targeted for degradation. The ribosome is freed to recommence translation, which seems to be the essential function of trans-translation.</text>
</comment>
<dbReference type="PATRIC" id="fig|1617426.3.peg.774"/>